<protein>
    <submittedName>
        <fullName evidence="3">MBL fold metallo-hydrolase</fullName>
    </submittedName>
</protein>
<evidence type="ECO:0000256" key="1">
    <source>
        <dbReference type="ARBA" id="ARBA00022833"/>
    </source>
</evidence>
<dbReference type="SUPFAM" id="SSF56281">
    <property type="entry name" value="Metallo-hydrolase/oxidoreductase"/>
    <property type="match status" value="1"/>
</dbReference>
<dbReference type="PANTHER" id="PTHR46018:SF4">
    <property type="entry name" value="METALLO-HYDROLASE YHFI-RELATED"/>
    <property type="match status" value="1"/>
</dbReference>
<dbReference type="Gene3D" id="3.60.15.10">
    <property type="entry name" value="Ribonuclease Z/Hydroxyacylglutathione hydrolase-like"/>
    <property type="match status" value="1"/>
</dbReference>
<dbReference type="SMART" id="SM00849">
    <property type="entry name" value="Lactamase_B"/>
    <property type="match status" value="1"/>
</dbReference>
<dbReference type="InterPro" id="IPR036866">
    <property type="entry name" value="RibonucZ/Hydroxyglut_hydro"/>
</dbReference>
<proteinExistence type="predicted"/>
<reference evidence="4" key="1">
    <citation type="submission" date="2019-03" db="EMBL/GenBank/DDBJ databases">
        <title>Weissella sp. 26KH-42 Genome sequencing.</title>
        <authorList>
            <person name="Heo J."/>
            <person name="Kim S.-J."/>
            <person name="Kim J.-S."/>
            <person name="Hong S.-B."/>
            <person name="Kwon S.-W."/>
        </authorList>
    </citation>
    <scope>NUCLEOTIDE SEQUENCE [LARGE SCALE GENOMIC DNA]</scope>
    <source>
        <strain evidence="4">26KH-42</strain>
    </source>
</reference>
<name>A0A4P6YRI6_9LACO</name>
<dbReference type="PANTHER" id="PTHR46018">
    <property type="entry name" value="ZINC PHOSPHODIESTERASE ELAC PROTEIN 1"/>
    <property type="match status" value="1"/>
</dbReference>
<dbReference type="AlphaFoldDB" id="A0A4P6YRI6"/>
<dbReference type="GO" id="GO:0042781">
    <property type="term" value="F:3'-tRNA processing endoribonuclease activity"/>
    <property type="evidence" value="ECO:0007669"/>
    <property type="project" value="TreeGrafter"/>
</dbReference>
<dbReference type="Proteomes" id="UP000292886">
    <property type="component" value="Chromosome"/>
</dbReference>
<evidence type="ECO:0000313" key="4">
    <source>
        <dbReference type="Proteomes" id="UP000292886"/>
    </source>
</evidence>
<keyword evidence="1" id="KW-0862">Zinc</keyword>
<evidence type="ECO:0000259" key="2">
    <source>
        <dbReference type="SMART" id="SM00849"/>
    </source>
</evidence>
<keyword evidence="3" id="KW-0378">Hydrolase</keyword>
<gene>
    <name evidence="3" type="ORF">EQG49_01730</name>
</gene>
<dbReference type="KEGG" id="wei:EQG49_01730"/>
<dbReference type="InterPro" id="IPR001279">
    <property type="entry name" value="Metallo-B-lactamas"/>
</dbReference>
<dbReference type="Pfam" id="PF12706">
    <property type="entry name" value="Lactamase_B_2"/>
    <property type="match status" value="1"/>
</dbReference>
<dbReference type="EMBL" id="CP037940">
    <property type="protein sequence ID" value="QBO35269.1"/>
    <property type="molecule type" value="Genomic_DNA"/>
</dbReference>
<dbReference type="CDD" id="cd07716">
    <property type="entry name" value="RNaseZ_short-form-like_MBL-fold"/>
    <property type="match status" value="1"/>
</dbReference>
<dbReference type="OrthoDB" id="9794898at2"/>
<keyword evidence="4" id="KW-1185">Reference proteome</keyword>
<organism evidence="3 4">
    <name type="scientific">Periweissella cryptocerci</name>
    <dbReference type="NCBI Taxonomy" id="2506420"/>
    <lineage>
        <taxon>Bacteria</taxon>
        <taxon>Bacillati</taxon>
        <taxon>Bacillota</taxon>
        <taxon>Bacilli</taxon>
        <taxon>Lactobacillales</taxon>
        <taxon>Lactobacillaceae</taxon>
        <taxon>Periweissella</taxon>
    </lineage>
</organism>
<accession>A0A4P6YRI6</accession>
<dbReference type="RefSeq" id="WP_133362349.1">
    <property type="nucleotide sequence ID" value="NZ_CP037940.1"/>
</dbReference>
<evidence type="ECO:0000313" key="3">
    <source>
        <dbReference type="EMBL" id="QBO35269.1"/>
    </source>
</evidence>
<sequence length="246" mass="26952">MKITVLGYYGGYPANGIGTSGFLIESGDYHLLLDAGSGTLLVLEEIMSPLQLDAVLLTHYHADHIADVGVLKHYWQLAPGEKKQPLLPIYGNPADSVNFNSLDWPNSTQKMPYDATSHLQLGPLKLTFLQTKHPVTTFAVRIQEANNPNELVYTADTAVIPELAEFSKGAEVLLADTNFFADKTGERWHLTSTEAGALAKEAQVKRLYLTHLPQTGSLAQLVNEAQISAGSEVKVMNVQRKLEILL</sequence>
<feature type="domain" description="Metallo-beta-lactamase" evidence="2">
    <location>
        <begin position="18"/>
        <end position="211"/>
    </location>
</feature>